<evidence type="ECO:0000256" key="1">
    <source>
        <dbReference type="SAM" id="Coils"/>
    </source>
</evidence>
<protein>
    <submittedName>
        <fullName evidence="2">Uncharacterized protein</fullName>
    </submittedName>
</protein>
<evidence type="ECO:0000313" key="3">
    <source>
        <dbReference type="Proteomes" id="UP001529510"/>
    </source>
</evidence>
<sequence>MDQIRLYTVQVPDYMKTAVKILFQGDDEVVKAHLPDQLENIRVIADECLKLSDQTEKHFTDVLKIIQELLEACVNAEHFCGEEMEAIKKKLEESKLREQSALETKKRTEKAVSALEKELEQARESYKKALDSLPS</sequence>
<proteinExistence type="predicted"/>
<dbReference type="AlphaFoldDB" id="A0ABD0PEG5"/>
<keyword evidence="1" id="KW-0175">Coiled coil</keyword>
<dbReference type="Proteomes" id="UP001529510">
    <property type="component" value="Unassembled WGS sequence"/>
</dbReference>
<name>A0ABD0PEG5_CIRMR</name>
<dbReference type="EMBL" id="JAMKFB020000016">
    <property type="protein sequence ID" value="KAL0172469.1"/>
    <property type="molecule type" value="Genomic_DNA"/>
</dbReference>
<organism evidence="2 3">
    <name type="scientific">Cirrhinus mrigala</name>
    <name type="common">Mrigala</name>
    <dbReference type="NCBI Taxonomy" id="683832"/>
    <lineage>
        <taxon>Eukaryota</taxon>
        <taxon>Metazoa</taxon>
        <taxon>Chordata</taxon>
        <taxon>Craniata</taxon>
        <taxon>Vertebrata</taxon>
        <taxon>Euteleostomi</taxon>
        <taxon>Actinopterygii</taxon>
        <taxon>Neopterygii</taxon>
        <taxon>Teleostei</taxon>
        <taxon>Ostariophysi</taxon>
        <taxon>Cypriniformes</taxon>
        <taxon>Cyprinidae</taxon>
        <taxon>Labeoninae</taxon>
        <taxon>Labeonini</taxon>
        <taxon>Cirrhinus</taxon>
    </lineage>
</organism>
<dbReference type="PANTHER" id="PTHR33488">
    <property type="entry name" value="ZGC:162509"/>
    <property type="match status" value="1"/>
</dbReference>
<keyword evidence="3" id="KW-1185">Reference proteome</keyword>
<reference evidence="2 3" key="1">
    <citation type="submission" date="2024-05" db="EMBL/GenBank/DDBJ databases">
        <title>Genome sequencing and assembly of Indian major carp, Cirrhinus mrigala (Hamilton, 1822).</title>
        <authorList>
            <person name="Mohindra V."/>
            <person name="Chowdhury L.M."/>
            <person name="Lal K."/>
            <person name="Jena J.K."/>
        </authorList>
    </citation>
    <scope>NUCLEOTIDE SEQUENCE [LARGE SCALE GENOMIC DNA]</scope>
    <source>
        <strain evidence="2">CM1030</strain>
        <tissue evidence="2">Blood</tissue>
    </source>
</reference>
<dbReference type="PANTHER" id="PTHR33488:SF2">
    <property type="entry name" value="EARLY ENDOSOME ANTIGEN 1-LIKE"/>
    <property type="match status" value="1"/>
</dbReference>
<feature type="coiled-coil region" evidence="1">
    <location>
        <begin position="98"/>
        <end position="132"/>
    </location>
</feature>
<gene>
    <name evidence="2" type="ORF">M9458_032780</name>
</gene>
<comment type="caution">
    <text evidence="2">The sequence shown here is derived from an EMBL/GenBank/DDBJ whole genome shotgun (WGS) entry which is preliminary data.</text>
</comment>
<evidence type="ECO:0000313" key="2">
    <source>
        <dbReference type="EMBL" id="KAL0172469.1"/>
    </source>
</evidence>
<accession>A0ABD0PEG5</accession>